<sequence length="61" mass="6512">MHGIGLEKMKVHEGGLAFILELGLDRLFLPLAIAVALVSAGWVAGEIAALRDAAPYMIQRP</sequence>
<evidence type="ECO:0000313" key="2">
    <source>
        <dbReference type="EMBL" id="SIS89800.1"/>
    </source>
</evidence>
<name>A0A1N7MUP0_9RHOB</name>
<evidence type="ECO:0000313" key="3">
    <source>
        <dbReference type="Proteomes" id="UP000186098"/>
    </source>
</evidence>
<gene>
    <name evidence="2" type="ORF">SAMN05421795_11033</name>
</gene>
<proteinExistence type="predicted"/>
<keyword evidence="3" id="KW-1185">Reference proteome</keyword>
<dbReference type="EMBL" id="FTOM01000010">
    <property type="protein sequence ID" value="SIS89800.1"/>
    <property type="molecule type" value="Genomic_DNA"/>
</dbReference>
<reference evidence="3" key="1">
    <citation type="submission" date="2017-01" db="EMBL/GenBank/DDBJ databases">
        <authorList>
            <person name="Varghese N."/>
            <person name="Submissions S."/>
        </authorList>
    </citation>
    <scope>NUCLEOTIDE SEQUENCE [LARGE SCALE GENOMIC DNA]</scope>
    <source>
        <strain evidence="3">DSM 18714</strain>
    </source>
</reference>
<keyword evidence="1" id="KW-0812">Transmembrane</keyword>
<dbReference type="Proteomes" id="UP000186098">
    <property type="component" value="Unassembled WGS sequence"/>
</dbReference>
<keyword evidence="1" id="KW-0472">Membrane</keyword>
<accession>A0A1N7MUP0</accession>
<keyword evidence="1" id="KW-1133">Transmembrane helix</keyword>
<feature type="transmembrane region" description="Helical" evidence="1">
    <location>
        <begin position="27"/>
        <end position="50"/>
    </location>
</feature>
<dbReference type="RefSeq" id="WP_076367481.1">
    <property type="nucleotide sequence ID" value="NZ_FTOM01000010.1"/>
</dbReference>
<protein>
    <submittedName>
        <fullName evidence="2">Uncharacterized protein</fullName>
    </submittedName>
</protein>
<dbReference type="AlphaFoldDB" id="A0A1N7MUP0"/>
<dbReference type="STRING" id="407234.SAMN05421795_11033"/>
<organism evidence="2 3">
    <name type="scientific">Phaeovulum vinaykumarii</name>
    <dbReference type="NCBI Taxonomy" id="407234"/>
    <lineage>
        <taxon>Bacteria</taxon>
        <taxon>Pseudomonadati</taxon>
        <taxon>Pseudomonadota</taxon>
        <taxon>Alphaproteobacteria</taxon>
        <taxon>Rhodobacterales</taxon>
        <taxon>Paracoccaceae</taxon>
        <taxon>Phaeovulum</taxon>
    </lineage>
</organism>
<evidence type="ECO:0000256" key="1">
    <source>
        <dbReference type="SAM" id="Phobius"/>
    </source>
</evidence>